<dbReference type="Proteomes" id="UP000241769">
    <property type="component" value="Unassembled WGS sequence"/>
</dbReference>
<protein>
    <submittedName>
        <fullName evidence="1">Uncharacterized protein</fullName>
    </submittedName>
</protein>
<evidence type="ECO:0000313" key="2">
    <source>
        <dbReference type="Proteomes" id="UP000241769"/>
    </source>
</evidence>
<sequence length="133" mass="15587">MHTTQTSVDWYRQHRIALSYLTHLLIALDQSRQSPRFLGFLYILLDTTTQTPHIRDTMDYHNLYQDIVTIYLLEHANKAPTYMEDGFECVEMMNFSCFSQRKQMDSTATEGVLCPIEAKSFVKSLKRGHHQPQ</sequence>
<reference evidence="1 2" key="1">
    <citation type="journal article" date="2018" name="Genome Biol. Evol.">
        <title>Multiple Roots of Fruiting Body Formation in Amoebozoa.</title>
        <authorList>
            <person name="Hillmann F."/>
            <person name="Forbes G."/>
            <person name="Novohradska S."/>
            <person name="Ferling I."/>
            <person name="Riege K."/>
            <person name="Groth M."/>
            <person name="Westermann M."/>
            <person name="Marz M."/>
            <person name="Spaller T."/>
            <person name="Winckler T."/>
            <person name="Schaap P."/>
            <person name="Glockner G."/>
        </authorList>
    </citation>
    <scope>NUCLEOTIDE SEQUENCE [LARGE SCALE GENOMIC DNA]</scope>
    <source>
        <strain evidence="1 2">Jena</strain>
    </source>
</reference>
<accession>A0A2P6NKY4</accession>
<dbReference type="InParanoid" id="A0A2P6NKY4"/>
<evidence type="ECO:0000313" key="1">
    <source>
        <dbReference type="EMBL" id="PRP84598.1"/>
    </source>
</evidence>
<keyword evidence="2" id="KW-1185">Reference proteome</keyword>
<comment type="caution">
    <text evidence="1">The sequence shown here is derived from an EMBL/GenBank/DDBJ whole genome shotgun (WGS) entry which is preliminary data.</text>
</comment>
<dbReference type="AlphaFoldDB" id="A0A2P6NKY4"/>
<dbReference type="EMBL" id="MDYQ01000060">
    <property type="protein sequence ID" value="PRP84598.1"/>
    <property type="molecule type" value="Genomic_DNA"/>
</dbReference>
<proteinExistence type="predicted"/>
<name>A0A2P6NKY4_9EUKA</name>
<gene>
    <name evidence="1" type="ORF">PROFUN_09271</name>
</gene>
<organism evidence="1 2">
    <name type="scientific">Planoprotostelium fungivorum</name>
    <dbReference type="NCBI Taxonomy" id="1890364"/>
    <lineage>
        <taxon>Eukaryota</taxon>
        <taxon>Amoebozoa</taxon>
        <taxon>Evosea</taxon>
        <taxon>Variosea</taxon>
        <taxon>Cavosteliida</taxon>
        <taxon>Cavosteliaceae</taxon>
        <taxon>Planoprotostelium</taxon>
    </lineage>
</organism>